<feature type="compositionally biased region" description="Polar residues" evidence="1">
    <location>
        <begin position="41"/>
        <end position="53"/>
    </location>
</feature>
<accession>A0A9W9F2D3</accession>
<feature type="region of interest" description="Disordered" evidence="1">
    <location>
        <begin position="1"/>
        <end position="107"/>
    </location>
</feature>
<reference evidence="2" key="2">
    <citation type="journal article" date="2023" name="IMA Fungus">
        <title>Comparative genomic study of the Penicillium genus elucidates a diverse pangenome and 15 lateral gene transfer events.</title>
        <authorList>
            <person name="Petersen C."/>
            <person name="Sorensen T."/>
            <person name="Nielsen M.R."/>
            <person name="Sondergaard T.E."/>
            <person name="Sorensen J.L."/>
            <person name="Fitzpatrick D.A."/>
            <person name="Frisvad J.C."/>
            <person name="Nielsen K.L."/>
        </authorList>
    </citation>
    <scope>NUCLEOTIDE SEQUENCE</scope>
    <source>
        <strain evidence="2">IBT 34128</strain>
    </source>
</reference>
<keyword evidence="3" id="KW-1185">Reference proteome</keyword>
<proteinExistence type="predicted"/>
<gene>
    <name evidence="2" type="ORF">NUU61_007070</name>
</gene>
<feature type="compositionally biased region" description="Polar residues" evidence="1">
    <location>
        <begin position="1"/>
        <end position="27"/>
    </location>
</feature>
<name>A0A9W9F2D3_9EURO</name>
<dbReference type="GeneID" id="81396764"/>
<comment type="caution">
    <text evidence="2">The sequence shown here is derived from an EMBL/GenBank/DDBJ whole genome shotgun (WGS) entry which is preliminary data.</text>
</comment>
<evidence type="ECO:0000256" key="1">
    <source>
        <dbReference type="SAM" id="MobiDB-lite"/>
    </source>
</evidence>
<dbReference type="EMBL" id="JAPMSZ010000009">
    <property type="protein sequence ID" value="KAJ5092200.1"/>
    <property type="molecule type" value="Genomic_DNA"/>
</dbReference>
<sequence length="221" mass="24512">MRTSPRSNENISLSSQSIRPTVSSTLESSPRPDMRSSPRSNENLSATSKSMTPAGQDVSPRLGAKSSARSFNLPVAPQPIQTMPQSSWEQPPPAETFSSVTAPNHEPAAPMDDYDAIIEDPQGPLEIMPDDGPTPRPLTPPEVEPVAAPLNKVHFMCFQEHRAMPAAPNVWCPVPCMTCHKFDSNVRYRCVFCCLRICQDCYQTLEKCRHRSLKELMYNIG</sequence>
<evidence type="ECO:0000313" key="2">
    <source>
        <dbReference type="EMBL" id="KAJ5092200.1"/>
    </source>
</evidence>
<organism evidence="2 3">
    <name type="scientific">Penicillium alfredii</name>
    <dbReference type="NCBI Taxonomy" id="1506179"/>
    <lineage>
        <taxon>Eukaryota</taxon>
        <taxon>Fungi</taxon>
        <taxon>Dikarya</taxon>
        <taxon>Ascomycota</taxon>
        <taxon>Pezizomycotina</taxon>
        <taxon>Eurotiomycetes</taxon>
        <taxon>Eurotiomycetidae</taxon>
        <taxon>Eurotiales</taxon>
        <taxon>Aspergillaceae</taxon>
        <taxon>Penicillium</taxon>
    </lineage>
</organism>
<dbReference type="AlphaFoldDB" id="A0A9W9F2D3"/>
<feature type="compositionally biased region" description="Polar residues" evidence="1">
    <location>
        <begin position="79"/>
        <end position="89"/>
    </location>
</feature>
<protein>
    <submittedName>
        <fullName evidence="2">Uncharacterized protein</fullName>
    </submittedName>
</protein>
<evidence type="ECO:0000313" key="3">
    <source>
        <dbReference type="Proteomes" id="UP001141434"/>
    </source>
</evidence>
<dbReference type="Proteomes" id="UP001141434">
    <property type="component" value="Unassembled WGS sequence"/>
</dbReference>
<dbReference type="OrthoDB" id="5425130at2759"/>
<dbReference type="RefSeq" id="XP_056510395.1">
    <property type="nucleotide sequence ID" value="XM_056657595.1"/>
</dbReference>
<reference evidence="2" key="1">
    <citation type="submission" date="2022-11" db="EMBL/GenBank/DDBJ databases">
        <authorList>
            <person name="Petersen C."/>
        </authorList>
    </citation>
    <scope>NUCLEOTIDE SEQUENCE</scope>
    <source>
        <strain evidence="2">IBT 34128</strain>
    </source>
</reference>